<feature type="region of interest" description="Disordered" evidence="1">
    <location>
        <begin position="94"/>
        <end position="299"/>
    </location>
</feature>
<keyword evidence="4" id="KW-1185">Reference proteome</keyword>
<dbReference type="CTD" id="8234214"/>
<dbReference type="Proteomes" id="UP000009046">
    <property type="component" value="Unassembled WGS sequence"/>
</dbReference>
<dbReference type="eggNOG" id="ENOG502SGD1">
    <property type="taxonomic scope" value="Eukaryota"/>
</dbReference>
<proteinExistence type="predicted"/>
<accession>E0VEJ3</accession>
<dbReference type="RefSeq" id="XP_002424537.1">
    <property type="nucleotide sequence ID" value="XM_002424492.1"/>
</dbReference>
<feature type="compositionally biased region" description="Basic and acidic residues" evidence="1">
    <location>
        <begin position="357"/>
        <end position="383"/>
    </location>
</feature>
<feature type="region of interest" description="Disordered" evidence="1">
    <location>
        <begin position="42"/>
        <end position="70"/>
    </location>
</feature>
<feature type="region of interest" description="Disordered" evidence="1">
    <location>
        <begin position="1"/>
        <end position="29"/>
    </location>
</feature>
<feature type="compositionally biased region" description="Basic and acidic residues" evidence="1">
    <location>
        <begin position="104"/>
        <end position="142"/>
    </location>
</feature>
<feature type="region of interest" description="Disordered" evidence="1">
    <location>
        <begin position="553"/>
        <end position="585"/>
    </location>
</feature>
<dbReference type="VEuPathDB" id="VectorBase:PHUM135300"/>
<feature type="compositionally biased region" description="Polar residues" evidence="1">
    <location>
        <begin position="193"/>
        <end position="206"/>
    </location>
</feature>
<gene>
    <name evidence="3" type="primary">8234214</name>
    <name evidence="2" type="ORF">Phum_PHUM135300</name>
</gene>
<reference evidence="3" key="3">
    <citation type="submission" date="2020-05" db="UniProtKB">
        <authorList>
            <consortium name="EnsemblMetazoa"/>
        </authorList>
    </citation>
    <scope>IDENTIFICATION</scope>
    <source>
        <strain evidence="3">USDA</strain>
    </source>
</reference>
<dbReference type="InParanoid" id="E0VEJ3"/>
<sequence length="639" mass="72043">MPSRMWMGKSYERGKSIEQEVPSQFRTGIPKLQRPVSLLLERKQQQQQQPAAVDASDDANLENKEKKPKEKDFYDILAEKYGITNVKRYDLVHDYRGKKGYSVENREKDDVKDRENEEVVEKKNVSSNKKEDGPVEKFKTPSERLAAVLNSLESRGDKSSPPVKGDNTNVDKKLRNGVDSNSSMEIQKKDKINNNSTTGTDLSSGRNFKKLSRHHSDVSDKTIGSFHFDKLHGMDKPSNGSMLPEKSLLSKYTRRNSMASSRRNEGETLDDDRKEMNDGKPSSEYKSDHSKGSTEKKYVDKAIRSLRESSLGPTDVSSENVLIKKAVSTSDFQSKKLSSKGRSKSTVNSVIGMFNKIDNEEQGKKEAPAAGFEKKNEIGDKSRIPVFNKKTNILPKLEIPPPAAMKNVDYSSPNSMYSRRFSSHFSNTSSSPKPSSPLQSGHDDSNNFLTPDSESVDSWSVCSDYGNPDDYSSKTQSRYGKVDDPSGESVSERIRRKSFYTRFNERKKPRRSSLLSRSFGEPDSEAEYTSRCSVPGHSAAEPWLLKSTYHRSVSSGDENPSCSYEKTLRPRPFYNSQTSEGGLGYQREIGSDWSWRPSHYVRTGSQSPAPYVSFTLPRNYRSKSLYGSGFERLLSSPRQ</sequence>
<feature type="compositionally biased region" description="Basic and acidic residues" evidence="1">
    <location>
        <begin position="262"/>
        <end position="299"/>
    </location>
</feature>
<evidence type="ECO:0000313" key="2">
    <source>
        <dbReference type="EMBL" id="EEB11799.1"/>
    </source>
</evidence>
<feature type="compositionally biased region" description="Polar residues" evidence="1">
    <location>
        <begin position="446"/>
        <end position="461"/>
    </location>
</feature>
<dbReference type="EMBL" id="AAZO01001566">
    <property type="status" value="NOT_ANNOTATED_CDS"/>
    <property type="molecule type" value="Genomic_DNA"/>
</dbReference>
<dbReference type="GeneID" id="8234214"/>
<name>E0VEJ3_PEDHC</name>
<evidence type="ECO:0000313" key="4">
    <source>
        <dbReference type="Proteomes" id="UP000009046"/>
    </source>
</evidence>
<dbReference type="KEGG" id="phu:Phum_PHUM135300"/>
<reference evidence="2" key="2">
    <citation type="submission" date="2007-04" db="EMBL/GenBank/DDBJ databases">
        <title>The genome of the human body louse.</title>
        <authorList>
            <consortium name="The Human Body Louse Genome Consortium"/>
            <person name="Kirkness E."/>
            <person name="Walenz B."/>
            <person name="Hass B."/>
            <person name="Bruggner R."/>
            <person name="Strausberg R."/>
        </authorList>
    </citation>
    <scope>NUCLEOTIDE SEQUENCE</scope>
    <source>
        <strain evidence="2">USDA</strain>
    </source>
</reference>
<dbReference type="AlphaFoldDB" id="E0VEJ3"/>
<evidence type="ECO:0000256" key="1">
    <source>
        <dbReference type="SAM" id="MobiDB-lite"/>
    </source>
</evidence>
<organism>
    <name type="scientific">Pediculus humanus subsp. corporis</name>
    <name type="common">Body louse</name>
    <dbReference type="NCBI Taxonomy" id="121224"/>
    <lineage>
        <taxon>Eukaryota</taxon>
        <taxon>Metazoa</taxon>
        <taxon>Ecdysozoa</taxon>
        <taxon>Arthropoda</taxon>
        <taxon>Hexapoda</taxon>
        <taxon>Insecta</taxon>
        <taxon>Pterygota</taxon>
        <taxon>Neoptera</taxon>
        <taxon>Paraneoptera</taxon>
        <taxon>Psocodea</taxon>
        <taxon>Troctomorpha</taxon>
        <taxon>Phthiraptera</taxon>
        <taxon>Anoplura</taxon>
        <taxon>Pediculidae</taxon>
        <taxon>Pediculus</taxon>
    </lineage>
</organism>
<reference evidence="2" key="1">
    <citation type="submission" date="2007-04" db="EMBL/GenBank/DDBJ databases">
        <title>Annotation of Pediculus humanus corporis strain USDA.</title>
        <authorList>
            <person name="Kirkness E."/>
            <person name="Hannick L."/>
            <person name="Hass B."/>
            <person name="Bruggner R."/>
            <person name="Lawson D."/>
            <person name="Bidwell S."/>
            <person name="Joardar V."/>
            <person name="Caler E."/>
            <person name="Walenz B."/>
            <person name="Inman J."/>
            <person name="Schobel S."/>
            <person name="Galinsky K."/>
            <person name="Amedeo P."/>
            <person name="Strausberg R."/>
        </authorList>
    </citation>
    <scope>NUCLEOTIDE SEQUENCE</scope>
    <source>
        <strain evidence="2">USDA</strain>
    </source>
</reference>
<dbReference type="HOGENOM" id="CLU_428515_0_0_1"/>
<feature type="compositionally biased region" description="Basic and acidic residues" evidence="1">
    <location>
        <begin position="61"/>
        <end position="70"/>
    </location>
</feature>
<feature type="compositionally biased region" description="Basic residues" evidence="1">
    <location>
        <begin position="494"/>
        <end position="511"/>
    </location>
</feature>
<dbReference type="EnsemblMetazoa" id="PHUM135300-RA">
    <property type="protein sequence ID" value="PHUM135300-PA"/>
    <property type="gene ID" value="PHUM135300"/>
</dbReference>
<evidence type="ECO:0000313" key="3">
    <source>
        <dbReference type="EnsemblMetazoa" id="PHUM135300-PA"/>
    </source>
</evidence>
<feature type="compositionally biased region" description="Low complexity" evidence="1">
    <location>
        <begin position="423"/>
        <end position="440"/>
    </location>
</feature>
<feature type="region of interest" description="Disordered" evidence="1">
    <location>
        <begin position="357"/>
        <end position="536"/>
    </location>
</feature>
<dbReference type="EMBL" id="DS235092">
    <property type="protein sequence ID" value="EEB11799.1"/>
    <property type="molecule type" value="Genomic_DNA"/>
</dbReference>
<feature type="compositionally biased region" description="Polar residues" evidence="1">
    <location>
        <begin position="553"/>
        <end position="564"/>
    </location>
</feature>
<dbReference type="OrthoDB" id="193931at2759"/>
<protein>
    <submittedName>
        <fullName evidence="2 3">Uncharacterized protein</fullName>
    </submittedName>
</protein>